<dbReference type="EMBL" id="JAHFZB010000016">
    <property type="protein sequence ID" value="KAK6480537.1"/>
    <property type="molecule type" value="Genomic_DNA"/>
</dbReference>
<evidence type="ECO:0000256" key="2">
    <source>
        <dbReference type="ARBA" id="ARBA00022786"/>
    </source>
</evidence>
<accession>A0ABR0Z6T6</accession>
<dbReference type="PROSITE" id="PS50237">
    <property type="entry name" value="HECT"/>
    <property type="match status" value="2"/>
</dbReference>
<dbReference type="Gene3D" id="3.30.2410.10">
    <property type="entry name" value="Hect, E3 ligase catalytic domain"/>
    <property type="match status" value="1"/>
</dbReference>
<name>A0ABR0Z6T6_HUSHU</name>
<protein>
    <recommendedName>
        <fullName evidence="4">HECT domain-containing protein</fullName>
    </recommendedName>
</protein>
<dbReference type="Proteomes" id="UP001369086">
    <property type="component" value="Unassembled WGS sequence"/>
</dbReference>
<feature type="domain" description="HECT" evidence="4">
    <location>
        <begin position="327"/>
        <end position="394"/>
    </location>
</feature>
<feature type="domain" description="HECT" evidence="4">
    <location>
        <begin position="88"/>
        <end position="119"/>
    </location>
</feature>
<dbReference type="InterPro" id="IPR000569">
    <property type="entry name" value="HECT_dom"/>
</dbReference>
<evidence type="ECO:0000256" key="3">
    <source>
        <dbReference type="PROSITE-ProRule" id="PRU00104"/>
    </source>
</evidence>
<evidence type="ECO:0000259" key="4">
    <source>
        <dbReference type="PROSITE" id="PS50237"/>
    </source>
</evidence>
<keyword evidence="6" id="KW-1185">Reference proteome</keyword>
<keyword evidence="2 3" id="KW-0833">Ubl conjugation pathway</keyword>
<sequence length="394" mass="44383">MPLRGHWYKFNCLMIGSGPAVNHLCHGCRLENDLSPISHLNLMSPESVIAELCSLVLADGVQNVKVRRNHAFQDLLRWMNRADYGWDKHLNVSFVGEQGLDSGGPRRNLMELTVRGLINWGGLWCGKEGHLIPAPDFLTLQNRSHCMAGRIVGTVLVQSSLQLNIFAESLINTIAGINKWFVDDVAERGINYRGRRDWTGDPVVEKIAENISFLGEVNDAQKKDFTQAAARYYTSIVNRAQIEEFKEGLKTFGIATLIRKHPDVMKLLLCGQKRATIQPDEVYDMFEAELSEVGSNQRDLEEEAMMHFMLFLSSLTNLNAACSLDDLLRFPTGAKQFPIGGYEIQPTIEFIRGPQFPTVSTCGLVLRLPIGLTEEQFKTNFEFVVRSCHDFSFV</sequence>
<evidence type="ECO:0000256" key="1">
    <source>
        <dbReference type="ARBA" id="ARBA00022679"/>
    </source>
</evidence>
<dbReference type="SMART" id="SM00119">
    <property type="entry name" value="HECTc"/>
    <property type="match status" value="1"/>
</dbReference>
<dbReference type="Gene3D" id="3.90.1750.10">
    <property type="entry name" value="Hect, E3 ligase catalytic domains"/>
    <property type="match status" value="1"/>
</dbReference>
<organism evidence="5 6">
    <name type="scientific">Huso huso</name>
    <name type="common">Beluga</name>
    <name type="synonym">Acipenser huso</name>
    <dbReference type="NCBI Taxonomy" id="61971"/>
    <lineage>
        <taxon>Eukaryota</taxon>
        <taxon>Metazoa</taxon>
        <taxon>Chordata</taxon>
        <taxon>Craniata</taxon>
        <taxon>Vertebrata</taxon>
        <taxon>Euteleostomi</taxon>
        <taxon>Actinopterygii</taxon>
        <taxon>Chondrostei</taxon>
        <taxon>Acipenseriformes</taxon>
        <taxon>Acipenseridae</taxon>
        <taxon>Huso</taxon>
    </lineage>
</organism>
<gene>
    <name evidence="5" type="ORF">HHUSO_G18291</name>
</gene>
<keyword evidence="1" id="KW-0808">Transferase</keyword>
<dbReference type="SUPFAM" id="SSF56204">
    <property type="entry name" value="Hect, E3 ligase catalytic domain"/>
    <property type="match status" value="1"/>
</dbReference>
<comment type="caution">
    <text evidence="3">Lacks conserved residue(s) required for the propagation of feature annotation.</text>
</comment>
<feature type="active site" description="Glycyl thioester intermediate" evidence="3">
    <location>
        <position position="362"/>
    </location>
</feature>
<evidence type="ECO:0000313" key="5">
    <source>
        <dbReference type="EMBL" id="KAK6480537.1"/>
    </source>
</evidence>
<comment type="caution">
    <text evidence="5">The sequence shown here is derived from an EMBL/GenBank/DDBJ whole genome shotgun (WGS) entry which is preliminary data.</text>
</comment>
<dbReference type="Pfam" id="PF00632">
    <property type="entry name" value="HECT"/>
    <property type="match status" value="1"/>
</dbReference>
<reference evidence="5 6" key="1">
    <citation type="submission" date="2021-05" db="EMBL/GenBank/DDBJ databases">
        <authorList>
            <person name="Zahm M."/>
            <person name="Klopp C."/>
            <person name="Cabau C."/>
            <person name="Kuhl H."/>
            <person name="Suciu R."/>
            <person name="Ciorpac M."/>
            <person name="Holostenco D."/>
            <person name="Gessner J."/>
            <person name="Wuertz S."/>
            <person name="Hohne C."/>
            <person name="Stock M."/>
            <person name="Gislard M."/>
            <person name="Lluch J."/>
            <person name="Milhes M."/>
            <person name="Lampietro C."/>
            <person name="Lopez Roques C."/>
            <person name="Donnadieu C."/>
            <person name="Du K."/>
            <person name="Schartl M."/>
            <person name="Guiguen Y."/>
        </authorList>
    </citation>
    <scope>NUCLEOTIDE SEQUENCE [LARGE SCALE GENOMIC DNA]</scope>
    <source>
        <strain evidence="5">Hh-F2</strain>
        <tissue evidence="5">Blood</tissue>
    </source>
</reference>
<dbReference type="InterPro" id="IPR035983">
    <property type="entry name" value="Hect_E3_ubiquitin_ligase"/>
</dbReference>
<proteinExistence type="predicted"/>
<evidence type="ECO:0000313" key="6">
    <source>
        <dbReference type="Proteomes" id="UP001369086"/>
    </source>
</evidence>